<accession>Q14M16</accession>
<protein>
    <submittedName>
        <fullName evidence="1">Uncharacterized protein</fullName>
    </submittedName>
</protein>
<dbReference type="Gene3D" id="3.30.70.100">
    <property type="match status" value="1"/>
</dbReference>
<evidence type="ECO:0000313" key="1">
    <source>
        <dbReference type="EMBL" id="CAK99434.1"/>
    </source>
</evidence>
<name>Q14M16_SPICI</name>
<dbReference type="EMBL" id="AM285314">
    <property type="protein sequence ID" value="CAK99434.1"/>
    <property type="molecule type" value="Genomic_DNA"/>
</dbReference>
<dbReference type="SUPFAM" id="SSF55008">
    <property type="entry name" value="HMA, heavy metal-associated domain"/>
    <property type="match status" value="1"/>
</dbReference>
<dbReference type="InterPro" id="IPR006121">
    <property type="entry name" value="HMA_dom"/>
</dbReference>
<dbReference type="RefSeq" id="WP_253723629.1">
    <property type="nucleotide sequence ID" value="NZ_CP053304.1"/>
</dbReference>
<sequence>MTVVKIHVPELTCSSCAVAIEKKLTKIPEIKFQIGIVIRLLLFNEKAAKSKVNKTANSRSVWINYCDNFRHSFIIENDTRVRIAP</sequence>
<dbReference type="GO" id="GO:0046872">
    <property type="term" value="F:metal ion binding"/>
    <property type="evidence" value="ECO:0007669"/>
    <property type="project" value="InterPro"/>
</dbReference>
<dbReference type="CDD" id="cd00371">
    <property type="entry name" value="HMA"/>
    <property type="match status" value="1"/>
</dbReference>
<proteinExistence type="predicted"/>
<gene>
    <name evidence="1" type="ORF">SPICI13_007</name>
</gene>
<dbReference type="AlphaFoldDB" id="Q14M16"/>
<organism evidence="1">
    <name type="scientific">Spiroplasma citri</name>
    <dbReference type="NCBI Taxonomy" id="2133"/>
    <lineage>
        <taxon>Bacteria</taxon>
        <taxon>Bacillati</taxon>
        <taxon>Mycoplasmatota</taxon>
        <taxon>Mollicutes</taxon>
        <taxon>Entomoplasmatales</taxon>
        <taxon>Spiroplasmataceae</taxon>
        <taxon>Spiroplasma</taxon>
    </lineage>
</organism>
<reference evidence="1" key="1">
    <citation type="journal article" date="2010" name="Appl. Environ. Microbiol.">
        <title>Partial chromosome sequence of Spiroplasma citri reveals extensive viral invasion and important gene decay.</title>
        <authorList>
            <person name="Carle P."/>
            <person name="Saillard C."/>
            <person name="Carrere N."/>
            <person name="Carrere S."/>
            <person name="Duret S."/>
            <person name="Eveillard S."/>
            <person name="Gaurivaud P."/>
            <person name="Gourgues G."/>
            <person name="Gouzy J."/>
            <person name="Salar P."/>
            <person name="Verdin E."/>
            <person name="Breton M."/>
            <person name="Blanchard A."/>
            <person name="Laigret F."/>
            <person name="Bove J.M."/>
            <person name="Renaudin J."/>
            <person name="Foissac X."/>
        </authorList>
    </citation>
    <scope>NUCLEOTIDE SEQUENCE</scope>
    <source>
        <strain evidence="1">GII3-3X</strain>
    </source>
</reference>
<dbReference type="InterPro" id="IPR036163">
    <property type="entry name" value="HMA_dom_sf"/>
</dbReference>